<keyword evidence="1" id="KW-0812">Transmembrane</keyword>
<evidence type="ECO:0000313" key="3">
    <source>
        <dbReference type="Proteomes" id="UP001270362"/>
    </source>
</evidence>
<dbReference type="Proteomes" id="UP001270362">
    <property type="component" value="Unassembled WGS sequence"/>
</dbReference>
<keyword evidence="1" id="KW-0472">Membrane</keyword>
<accession>A0AAE0X7M2</accession>
<dbReference type="EMBL" id="JAULSO010000002">
    <property type="protein sequence ID" value="KAK3687504.1"/>
    <property type="molecule type" value="Genomic_DNA"/>
</dbReference>
<gene>
    <name evidence="2" type="ORF">B0T22DRAFT_478819</name>
</gene>
<protein>
    <submittedName>
        <fullName evidence="2">Uncharacterized protein</fullName>
    </submittedName>
</protein>
<name>A0AAE0X7M2_9PEZI</name>
<sequence>MLLPPPFYITDDILLDNAYRNAQTVGPTSELCRPGSDFTTYYDLCPACIYLQEDGNSVLKTSIDPKFSPFLSYCDIALPSNVSTIVSLPSTVTRYTTITETGWVRSTGSEGVASSPYTLTVTLLDPSAWIRDLTVTTTLAAPTATNTDNNIPATPVMGMSTAAISGTAVGAVLAAVVILAGLFWWHYWSRRRNKRSKLSGLGTVGQGAYEKAELHGESLPVGDGLS</sequence>
<keyword evidence="3" id="KW-1185">Reference proteome</keyword>
<evidence type="ECO:0000313" key="2">
    <source>
        <dbReference type="EMBL" id="KAK3687504.1"/>
    </source>
</evidence>
<comment type="caution">
    <text evidence="2">The sequence shown here is derived from an EMBL/GenBank/DDBJ whole genome shotgun (WGS) entry which is preliminary data.</text>
</comment>
<reference evidence="2" key="2">
    <citation type="submission" date="2023-06" db="EMBL/GenBank/DDBJ databases">
        <authorList>
            <consortium name="Lawrence Berkeley National Laboratory"/>
            <person name="Haridas S."/>
            <person name="Hensen N."/>
            <person name="Bonometti L."/>
            <person name="Westerberg I."/>
            <person name="Brannstrom I.O."/>
            <person name="Guillou S."/>
            <person name="Cros-Aarteil S."/>
            <person name="Calhoun S."/>
            <person name="Kuo A."/>
            <person name="Mondo S."/>
            <person name="Pangilinan J."/>
            <person name="Riley R."/>
            <person name="Labutti K."/>
            <person name="Andreopoulos B."/>
            <person name="Lipzen A."/>
            <person name="Chen C."/>
            <person name="Yanf M."/>
            <person name="Daum C."/>
            <person name="Ng V."/>
            <person name="Clum A."/>
            <person name="Steindorff A."/>
            <person name="Ohm R."/>
            <person name="Martin F."/>
            <person name="Silar P."/>
            <person name="Natvig D."/>
            <person name="Lalanne C."/>
            <person name="Gautier V."/>
            <person name="Ament-Velasquez S.L."/>
            <person name="Kruys A."/>
            <person name="Hutchinson M.I."/>
            <person name="Powell A.J."/>
            <person name="Barry K."/>
            <person name="Miller A.N."/>
            <person name="Grigoriev I.V."/>
            <person name="Debuchy R."/>
            <person name="Gladieux P."/>
            <person name="Thoren M.H."/>
            <person name="Johannesson H."/>
        </authorList>
    </citation>
    <scope>NUCLEOTIDE SEQUENCE</scope>
    <source>
        <strain evidence="2">CBS 314.62</strain>
    </source>
</reference>
<dbReference type="AlphaFoldDB" id="A0AAE0X7M2"/>
<feature type="transmembrane region" description="Helical" evidence="1">
    <location>
        <begin position="162"/>
        <end position="187"/>
    </location>
</feature>
<reference evidence="2" key="1">
    <citation type="journal article" date="2023" name="Mol. Phylogenet. Evol.">
        <title>Genome-scale phylogeny and comparative genomics of the fungal order Sordariales.</title>
        <authorList>
            <person name="Hensen N."/>
            <person name="Bonometti L."/>
            <person name="Westerberg I."/>
            <person name="Brannstrom I.O."/>
            <person name="Guillou S."/>
            <person name="Cros-Aarteil S."/>
            <person name="Calhoun S."/>
            <person name="Haridas S."/>
            <person name="Kuo A."/>
            <person name="Mondo S."/>
            <person name="Pangilinan J."/>
            <person name="Riley R."/>
            <person name="LaButti K."/>
            <person name="Andreopoulos B."/>
            <person name="Lipzen A."/>
            <person name="Chen C."/>
            <person name="Yan M."/>
            <person name="Daum C."/>
            <person name="Ng V."/>
            <person name="Clum A."/>
            <person name="Steindorff A."/>
            <person name="Ohm R.A."/>
            <person name="Martin F."/>
            <person name="Silar P."/>
            <person name="Natvig D.O."/>
            <person name="Lalanne C."/>
            <person name="Gautier V."/>
            <person name="Ament-Velasquez S.L."/>
            <person name="Kruys A."/>
            <person name="Hutchinson M.I."/>
            <person name="Powell A.J."/>
            <person name="Barry K."/>
            <person name="Miller A.N."/>
            <person name="Grigoriev I.V."/>
            <person name="Debuchy R."/>
            <person name="Gladieux P."/>
            <person name="Hiltunen Thoren M."/>
            <person name="Johannesson H."/>
        </authorList>
    </citation>
    <scope>NUCLEOTIDE SEQUENCE</scope>
    <source>
        <strain evidence="2">CBS 314.62</strain>
    </source>
</reference>
<keyword evidence="1" id="KW-1133">Transmembrane helix</keyword>
<organism evidence="2 3">
    <name type="scientific">Podospora appendiculata</name>
    <dbReference type="NCBI Taxonomy" id="314037"/>
    <lineage>
        <taxon>Eukaryota</taxon>
        <taxon>Fungi</taxon>
        <taxon>Dikarya</taxon>
        <taxon>Ascomycota</taxon>
        <taxon>Pezizomycotina</taxon>
        <taxon>Sordariomycetes</taxon>
        <taxon>Sordariomycetidae</taxon>
        <taxon>Sordariales</taxon>
        <taxon>Podosporaceae</taxon>
        <taxon>Podospora</taxon>
    </lineage>
</organism>
<evidence type="ECO:0000256" key="1">
    <source>
        <dbReference type="SAM" id="Phobius"/>
    </source>
</evidence>
<proteinExistence type="predicted"/>